<dbReference type="InterPro" id="IPR036182">
    <property type="entry name" value="PCuAC_sf"/>
</dbReference>
<proteinExistence type="predicted"/>
<comment type="caution">
    <text evidence="3">The sequence shown here is derived from an EMBL/GenBank/DDBJ whole genome shotgun (WGS) entry which is preliminary data.</text>
</comment>
<dbReference type="RefSeq" id="WP_189221195.1">
    <property type="nucleotide sequence ID" value="NZ_BMRG01000001.1"/>
</dbReference>
<feature type="chain" id="PRO_5037392414" description="Copper(I)-binding protein" evidence="2">
    <location>
        <begin position="30"/>
        <end position="250"/>
    </location>
</feature>
<evidence type="ECO:0000313" key="4">
    <source>
        <dbReference type="Proteomes" id="UP000639606"/>
    </source>
</evidence>
<feature type="compositionally biased region" description="Polar residues" evidence="1">
    <location>
        <begin position="162"/>
        <end position="189"/>
    </location>
</feature>
<sequence>MGRAQQKSSAPRRLAVAAALAVGLGMVAAACGAGQVTQTDTQVAAVNGASGDVGLLSVRDAQLVFPVEEGHYGEGDDAPMVVTVVNNGNEEDKLVSVTSELTSGPAEITGDVDLEPSSAIISGGEQDSGGSSHVSTTSQTSGSAASVTATTTPSGSPTSGARESSSAPTTTTGSRGSVSNPPTSVTKLPSSAEPVEPGVVSIVLKDLTRDFRPGQTAKVTFVFEKAGELVLELPIGPSPEPRQGGEGGGH</sequence>
<evidence type="ECO:0000313" key="3">
    <source>
        <dbReference type="EMBL" id="GGP35499.1"/>
    </source>
</evidence>
<accession>A0A918AGT4</accession>
<dbReference type="AlphaFoldDB" id="A0A918AGT4"/>
<feature type="region of interest" description="Disordered" evidence="1">
    <location>
        <begin position="100"/>
        <end position="194"/>
    </location>
</feature>
<feature type="compositionally biased region" description="Low complexity" evidence="1">
    <location>
        <begin position="134"/>
        <end position="161"/>
    </location>
</feature>
<dbReference type="EMBL" id="BMRG01000001">
    <property type="protein sequence ID" value="GGP35499.1"/>
    <property type="molecule type" value="Genomic_DNA"/>
</dbReference>
<gene>
    <name evidence="3" type="ORF">GCM10010185_02980</name>
</gene>
<dbReference type="Gene3D" id="2.60.40.1890">
    <property type="entry name" value="PCu(A)C copper chaperone"/>
    <property type="match status" value="1"/>
</dbReference>
<keyword evidence="4" id="KW-1185">Reference proteome</keyword>
<organism evidence="3 4">
    <name type="scientific">Saccharothrix coeruleofusca</name>
    <dbReference type="NCBI Taxonomy" id="33919"/>
    <lineage>
        <taxon>Bacteria</taxon>
        <taxon>Bacillati</taxon>
        <taxon>Actinomycetota</taxon>
        <taxon>Actinomycetes</taxon>
        <taxon>Pseudonocardiales</taxon>
        <taxon>Pseudonocardiaceae</taxon>
        <taxon>Saccharothrix</taxon>
    </lineage>
</organism>
<name>A0A918AGT4_9PSEU</name>
<dbReference type="InterPro" id="IPR007410">
    <property type="entry name" value="LpqE-like"/>
</dbReference>
<protein>
    <recommendedName>
        <fullName evidence="5">Copper(I)-binding protein</fullName>
    </recommendedName>
</protein>
<dbReference type="Pfam" id="PF04314">
    <property type="entry name" value="PCuAC"/>
    <property type="match status" value="1"/>
</dbReference>
<evidence type="ECO:0000256" key="2">
    <source>
        <dbReference type="SAM" id="SignalP"/>
    </source>
</evidence>
<keyword evidence="2" id="KW-0732">Signal</keyword>
<evidence type="ECO:0008006" key="5">
    <source>
        <dbReference type="Google" id="ProtNLM"/>
    </source>
</evidence>
<dbReference type="Proteomes" id="UP000639606">
    <property type="component" value="Unassembled WGS sequence"/>
</dbReference>
<dbReference type="PROSITE" id="PS51257">
    <property type="entry name" value="PROKAR_LIPOPROTEIN"/>
    <property type="match status" value="1"/>
</dbReference>
<evidence type="ECO:0000256" key="1">
    <source>
        <dbReference type="SAM" id="MobiDB-lite"/>
    </source>
</evidence>
<reference evidence="3" key="1">
    <citation type="journal article" date="2014" name="Int. J. Syst. Evol. Microbiol.">
        <title>Complete genome sequence of Corynebacterium casei LMG S-19264T (=DSM 44701T), isolated from a smear-ripened cheese.</title>
        <authorList>
            <consortium name="US DOE Joint Genome Institute (JGI-PGF)"/>
            <person name="Walter F."/>
            <person name="Albersmeier A."/>
            <person name="Kalinowski J."/>
            <person name="Ruckert C."/>
        </authorList>
    </citation>
    <scope>NUCLEOTIDE SEQUENCE</scope>
    <source>
        <strain evidence="3">JCM 3313</strain>
    </source>
</reference>
<feature type="signal peptide" evidence="2">
    <location>
        <begin position="1"/>
        <end position="29"/>
    </location>
</feature>
<reference evidence="3" key="2">
    <citation type="submission" date="2020-09" db="EMBL/GenBank/DDBJ databases">
        <authorList>
            <person name="Sun Q."/>
            <person name="Ohkuma M."/>
        </authorList>
    </citation>
    <scope>NUCLEOTIDE SEQUENCE</scope>
    <source>
        <strain evidence="3">JCM 3313</strain>
    </source>
</reference>